<dbReference type="Pfam" id="PF04914">
    <property type="entry name" value="DltD"/>
    <property type="match status" value="1"/>
</dbReference>
<keyword evidence="2" id="KW-0812">Transmembrane</keyword>
<dbReference type="RefSeq" id="WP_121177606.1">
    <property type="nucleotide sequence ID" value="NZ_JALKQX010000008.1"/>
</dbReference>
<keyword evidence="2" id="KW-1133">Transmembrane helix</keyword>
<dbReference type="InterPro" id="IPR006998">
    <property type="entry name" value="DltD"/>
</dbReference>
<dbReference type="InterPro" id="IPR023896">
    <property type="entry name" value="LTA_DltD"/>
</dbReference>
<dbReference type="InterPro" id="IPR036514">
    <property type="entry name" value="SGNH_hydro_sf"/>
</dbReference>
<dbReference type="EMBL" id="JBCEWA010000010">
    <property type="protein sequence ID" value="MEL5989275.1"/>
    <property type="molecule type" value="Genomic_DNA"/>
</dbReference>
<evidence type="ECO:0000313" key="4">
    <source>
        <dbReference type="Proteomes" id="UP001398420"/>
    </source>
</evidence>
<evidence type="ECO:0000256" key="2">
    <source>
        <dbReference type="SAM" id="Phobius"/>
    </source>
</evidence>
<evidence type="ECO:0000256" key="1">
    <source>
        <dbReference type="PIRNR" id="PIRNR021438"/>
    </source>
</evidence>
<accession>A0ABU9LQ11</accession>
<keyword evidence="1 2" id="KW-0472">Membrane</keyword>
<dbReference type="Gene3D" id="3.40.50.1110">
    <property type="entry name" value="SGNH hydrolase"/>
    <property type="match status" value="1"/>
</dbReference>
<keyword evidence="4" id="KW-1185">Reference proteome</keyword>
<reference evidence="3 4" key="1">
    <citation type="submission" date="2024-04" db="EMBL/GenBank/DDBJ databases">
        <authorList>
            <person name="Wu Y.S."/>
            <person name="Zhang L."/>
        </authorList>
    </citation>
    <scope>NUCLEOTIDE SEQUENCE [LARGE SCALE GENOMIC DNA]</scope>
    <source>
        <strain evidence="3 4">KG-01</strain>
    </source>
</reference>
<keyword evidence="1" id="KW-1003">Cell membrane</keyword>
<dbReference type="Proteomes" id="UP001398420">
    <property type="component" value="Unassembled WGS sequence"/>
</dbReference>
<comment type="caution">
    <text evidence="3">The sequence shown here is derived from an EMBL/GenBank/DDBJ whole genome shotgun (WGS) entry which is preliminary data.</text>
</comment>
<dbReference type="PIRSF" id="PIRSF021438">
    <property type="entry name" value="DltD"/>
    <property type="match status" value="1"/>
</dbReference>
<dbReference type="PANTHER" id="PTHR40039:SF1">
    <property type="entry name" value="PROTEIN DLTD"/>
    <property type="match status" value="1"/>
</dbReference>
<dbReference type="SUPFAM" id="SSF52266">
    <property type="entry name" value="SGNH hydrolase"/>
    <property type="match status" value="1"/>
</dbReference>
<feature type="transmembrane region" description="Helical" evidence="2">
    <location>
        <begin position="6"/>
        <end position="22"/>
    </location>
</feature>
<comment type="pathway">
    <text evidence="1">Cell wall biogenesis; lipoteichoic acid biosynthesis.</text>
</comment>
<name>A0ABU9LQ11_9BACL</name>
<sequence>MKKVTFVPLFVAVALFLVFLFFPNKWLEKMISDEQVDAAKTEMNPLVYQGKYMQSRMLQQDNMMPILGSSELVRFDPFHPYNYAKATDAPYDTYLVGRGGMQSLVHFLNIVEQKKNLKDKKVVFIVSPQWFVKEGLDEFHFSPNYSMLQSYDLAFNKEIDSEIKKRGMKRLLTFDTVKRDTVLRTMYEYELSNHKKYPIVGKMAMAVGSMTRSIQHKKDLYYSLFIGHDPRNLKADDTLVKGRTFEQQLANAEAFGKPRVNNEYSIKTSYYDKKVKPKLQELKGYKKDEEYTNSPEYADLKLVMDAFKDAGAKPMFVSIPMNGKWYDYAEFDKERRDDYYAKMNKFLRESGYAYVDMSQHENENYMFTDTLHIGWKGWVYMDHAMDDFWNHNR</sequence>
<protein>
    <recommendedName>
        <fullName evidence="1">Protein DltD</fullName>
    </recommendedName>
</protein>
<dbReference type="PANTHER" id="PTHR40039">
    <property type="entry name" value="PROTEIN DLTD"/>
    <property type="match status" value="1"/>
</dbReference>
<dbReference type="NCBIfam" id="TIGR04092">
    <property type="entry name" value="LTA_DltD"/>
    <property type="match status" value="1"/>
</dbReference>
<organism evidence="3 4">
    <name type="scientific">Kurthia gibsonii</name>
    <dbReference type="NCBI Taxonomy" id="33946"/>
    <lineage>
        <taxon>Bacteria</taxon>
        <taxon>Bacillati</taxon>
        <taxon>Bacillota</taxon>
        <taxon>Bacilli</taxon>
        <taxon>Bacillales</taxon>
        <taxon>Caryophanaceae</taxon>
        <taxon>Kurthia</taxon>
    </lineage>
</organism>
<comment type="similarity">
    <text evidence="1">Belongs to the DltD family.</text>
</comment>
<evidence type="ECO:0000313" key="3">
    <source>
        <dbReference type="EMBL" id="MEL5989275.1"/>
    </source>
</evidence>
<proteinExistence type="inferred from homology"/>
<gene>
    <name evidence="3" type="primary">dltD</name>
    <name evidence="3" type="ORF">AAF454_12760</name>
</gene>